<feature type="domain" description="DET1- and DDB1-associated protein 1" evidence="5">
    <location>
        <begin position="4"/>
        <end position="67"/>
    </location>
</feature>
<dbReference type="InterPro" id="IPR033575">
    <property type="entry name" value="DDA1-like"/>
</dbReference>
<accession>T2M678</accession>
<comment type="similarity">
    <text evidence="1">Belongs to the DDA1 family.</text>
</comment>
<organism evidence="6">
    <name type="scientific">Hydra vulgaris</name>
    <name type="common">Hydra</name>
    <name type="synonym">Hydra attenuata</name>
    <dbReference type="NCBI Taxonomy" id="6087"/>
    <lineage>
        <taxon>Eukaryota</taxon>
        <taxon>Metazoa</taxon>
        <taxon>Cnidaria</taxon>
        <taxon>Hydrozoa</taxon>
        <taxon>Hydroidolina</taxon>
        <taxon>Anthoathecata</taxon>
        <taxon>Aplanulata</taxon>
        <taxon>Hydridae</taxon>
        <taxon>Hydra</taxon>
    </lineage>
</organism>
<protein>
    <recommendedName>
        <fullName evidence="2">DET1- and DDB1-associated protein 1</fullName>
    </recommendedName>
</protein>
<dbReference type="OMA" id="HANCLCK"/>
<evidence type="ECO:0000256" key="2">
    <source>
        <dbReference type="ARBA" id="ARBA00018256"/>
    </source>
</evidence>
<dbReference type="GO" id="GO:0080008">
    <property type="term" value="C:Cul4-RING E3 ubiquitin ligase complex"/>
    <property type="evidence" value="ECO:0007669"/>
    <property type="project" value="TreeGrafter"/>
</dbReference>
<gene>
    <name evidence="6" type="primary">DDA1</name>
</gene>
<proteinExistence type="evidence at transcript level"/>
<evidence type="ECO:0000313" key="6">
    <source>
        <dbReference type="EMBL" id="CDG67614.1"/>
    </source>
</evidence>
<evidence type="ECO:0000256" key="3">
    <source>
        <dbReference type="ARBA" id="ARBA00045586"/>
    </source>
</evidence>
<dbReference type="InterPro" id="IPR018276">
    <property type="entry name" value="DDA1_dom"/>
</dbReference>
<feature type="region of interest" description="Disordered" evidence="4">
    <location>
        <begin position="71"/>
        <end position="94"/>
    </location>
</feature>
<dbReference type="Pfam" id="PF10172">
    <property type="entry name" value="DDA1"/>
    <property type="match status" value="1"/>
</dbReference>
<evidence type="ECO:0000259" key="5">
    <source>
        <dbReference type="Pfam" id="PF10172"/>
    </source>
</evidence>
<dbReference type="PANTHER" id="PTHR31879">
    <property type="entry name" value="DET1- AND DDB1-ASSOCIATED PROTEIN 1"/>
    <property type="match status" value="1"/>
</dbReference>
<dbReference type="GO" id="GO:0032436">
    <property type="term" value="P:positive regulation of proteasomal ubiquitin-dependent protein catabolic process"/>
    <property type="evidence" value="ECO:0007669"/>
    <property type="project" value="TreeGrafter"/>
</dbReference>
<dbReference type="AlphaFoldDB" id="T2M678"/>
<evidence type="ECO:0000256" key="4">
    <source>
        <dbReference type="SAM" id="MobiDB-lite"/>
    </source>
</evidence>
<evidence type="ECO:0000256" key="1">
    <source>
        <dbReference type="ARBA" id="ARBA00008042"/>
    </source>
</evidence>
<comment type="function">
    <text evidence="3">Functions as a component of numerous distinct DCX (DDB1-CUL4-X-box) E3 ubiquitin-protein ligase complexes which mediate the ubiquitination and subsequent proteasomal degradation of target proteins. In the DCX complexes, acts as a scaffolding subunit required to stabilize the complex.</text>
</comment>
<sequence>MAGDFLRELPSYNKENFTKFSADSHIKTTSCKATVYIQTKDVEDCLPQVITTDKTNILLRYLRQQLDVKKKRTSANLQEEPCSKMPKLDYEEIE</sequence>
<reference evidence="6" key="1">
    <citation type="journal article" date="2013" name="Genome Biol. Evol.">
        <title>Punctuated emergences of genetic and phenotypic innovations in eumetazoan, bilaterian, euteleostome, and hominidae ancestors.</title>
        <authorList>
            <person name="Wenger Y."/>
            <person name="Galliot B."/>
        </authorList>
    </citation>
    <scope>NUCLEOTIDE SEQUENCE</scope>
    <source>
        <tissue evidence="6">Whole animals</tissue>
    </source>
</reference>
<name>T2M678_HYDVU</name>
<dbReference type="EMBL" id="HAAD01001382">
    <property type="protein sequence ID" value="CDG67614.1"/>
    <property type="molecule type" value="mRNA"/>
</dbReference>
<dbReference type="PANTHER" id="PTHR31879:SF2">
    <property type="entry name" value="DET1- AND DDB1-ASSOCIATED PROTEIN 1"/>
    <property type="match status" value="1"/>
</dbReference>